<dbReference type="Gene3D" id="3.30.710.10">
    <property type="entry name" value="Potassium Channel Kv1.1, Chain A"/>
    <property type="match status" value="1"/>
</dbReference>
<accession>A0A0G4J5U6</accession>
<evidence type="ECO:0000313" key="4">
    <source>
        <dbReference type="Proteomes" id="UP000039324"/>
    </source>
</evidence>
<dbReference type="EMBL" id="OVEO01000018">
    <property type="protein sequence ID" value="SPR01557.1"/>
    <property type="molecule type" value="Genomic_DNA"/>
</dbReference>
<feature type="chain" id="PRO_5035990852" description="SKP1 component POZ domain-containing protein" evidence="1">
    <location>
        <begin position="30"/>
        <end position="242"/>
    </location>
</feature>
<dbReference type="AlphaFoldDB" id="A0A0G4J5U6"/>
<evidence type="ECO:0000313" key="5">
    <source>
        <dbReference type="Proteomes" id="UP000290189"/>
    </source>
</evidence>
<protein>
    <recommendedName>
        <fullName evidence="6">SKP1 component POZ domain-containing protein</fullName>
    </recommendedName>
</protein>
<keyword evidence="3" id="KW-0496">Mitochondrion</keyword>
<evidence type="ECO:0000313" key="3">
    <source>
        <dbReference type="EMBL" id="SPR01557.1"/>
    </source>
</evidence>
<dbReference type="InterPro" id="IPR011333">
    <property type="entry name" value="SKP1/BTB/POZ_sf"/>
</dbReference>
<reference evidence="2 4" key="1">
    <citation type="submission" date="2015-02" db="EMBL/GenBank/DDBJ databases">
        <authorList>
            <person name="Chooi Y.-H."/>
        </authorList>
    </citation>
    <scope>NUCLEOTIDE SEQUENCE [LARGE SCALE GENOMIC DNA]</scope>
    <source>
        <strain evidence="2">E3</strain>
    </source>
</reference>
<evidence type="ECO:0008006" key="6">
    <source>
        <dbReference type="Google" id="ProtNLM"/>
    </source>
</evidence>
<proteinExistence type="predicted"/>
<dbReference type="Proteomes" id="UP000290189">
    <property type="component" value="Unassembled WGS sequence"/>
</dbReference>
<evidence type="ECO:0000313" key="2">
    <source>
        <dbReference type="EMBL" id="CEP02950.1"/>
    </source>
</evidence>
<keyword evidence="1" id="KW-0732">Signal</keyword>
<evidence type="ECO:0000256" key="1">
    <source>
        <dbReference type="SAM" id="SignalP"/>
    </source>
</evidence>
<gene>
    <name evidence="2" type="ORF">PBRA_009168</name>
    <name evidence="3" type="ORF">PLBR_LOCUS8772</name>
</gene>
<feature type="signal peptide" evidence="1">
    <location>
        <begin position="1"/>
        <end position="29"/>
    </location>
</feature>
<geneLocation type="mitochondrion" evidence="3"/>
<sequence>MTHGAPVNVVTGSLFLLAATLLSAPSIAALTLCSSDAVDHIVDRSAAIAHSRWLYNTVRDLGRGDGVVIPLPGIYSAELVTILDFINATKVYEVERAAQWARDKHLATMDIAEQCRLLGAAEYLDMPSFTIALATAMHPSTDDIARMRVMLSKKTFRFVMGIIRLGQMARTDDQHAIVRRIHILLIVGGDVALVNDAIWEDFDNVLYCAAEHGEEHVVDLLLTIPGIDARAPDFSMQWTTLD</sequence>
<reference evidence="3 5" key="2">
    <citation type="submission" date="2018-03" db="EMBL/GenBank/DDBJ databases">
        <authorList>
            <person name="Fogelqvist J."/>
        </authorList>
    </citation>
    <scope>NUCLEOTIDE SEQUENCE [LARGE SCALE GENOMIC DNA]</scope>
</reference>
<dbReference type="EMBL" id="CDSF01000134">
    <property type="protein sequence ID" value="CEP02950.1"/>
    <property type="molecule type" value="Genomic_DNA"/>
</dbReference>
<organism evidence="2 4">
    <name type="scientific">Plasmodiophora brassicae</name>
    <name type="common">Clubroot disease agent</name>
    <dbReference type="NCBI Taxonomy" id="37360"/>
    <lineage>
        <taxon>Eukaryota</taxon>
        <taxon>Sar</taxon>
        <taxon>Rhizaria</taxon>
        <taxon>Endomyxa</taxon>
        <taxon>Phytomyxea</taxon>
        <taxon>Plasmodiophorida</taxon>
        <taxon>Plasmodiophoridae</taxon>
        <taxon>Plasmodiophora</taxon>
    </lineage>
</organism>
<keyword evidence="4" id="KW-1185">Reference proteome</keyword>
<name>A0A0G4J5U6_PLABS</name>
<dbReference type="Proteomes" id="UP000039324">
    <property type="component" value="Unassembled WGS sequence"/>
</dbReference>